<organism evidence="8 9">
    <name type="scientific">Dermacoccus barathri</name>
    <dbReference type="NCBI Taxonomy" id="322601"/>
    <lineage>
        <taxon>Bacteria</taxon>
        <taxon>Bacillati</taxon>
        <taxon>Actinomycetota</taxon>
        <taxon>Actinomycetes</taxon>
        <taxon>Micrococcales</taxon>
        <taxon>Dermacoccaceae</taxon>
        <taxon>Dermacoccus</taxon>
    </lineage>
</organism>
<sequence>MNAAVERNANPAAPAPARVRAQALFEGRTLLSHGEQLMVSILLPAMALLGLHFSSTPDLGPGRRIDLAVPGVLALAVVSTAFTGQAIATGFDRRYGVLRLLGVTPLGSRGLMIAKAVAVAGVVLVQTIVLGGLGFALGWQPRIDGVLPAVLLLALGCWVFVALALTVAGRIRAEGVLVVANLLWVLFAVGGGLLMPTSRYPDAWAAVMKYLPTGALGDGLRGALTGQGNTVVPMLVLVVWGALLTFVATKAFRWSD</sequence>
<feature type="transmembrane region" description="Helical" evidence="6">
    <location>
        <begin position="175"/>
        <end position="195"/>
    </location>
</feature>
<evidence type="ECO:0000313" key="9">
    <source>
        <dbReference type="Proteomes" id="UP001501288"/>
    </source>
</evidence>
<keyword evidence="9" id="KW-1185">Reference proteome</keyword>
<dbReference type="EMBL" id="BAAANV010000035">
    <property type="protein sequence ID" value="GAA1542653.1"/>
    <property type="molecule type" value="Genomic_DNA"/>
</dbReference>
<evidence type="ECO:0000256" key="1">
    <source>
        <dbReference type="ARBA" id="ARBA00004141"/>
    </source>
</evidence>
<accession>A0ABN2BM10</accession>
<reference evidence="8 9" key="1">
    <citation type="journal article" date="2019" name="Int. J. Syst. Evol. Microbiol.">
        <title>The Global Catalogue of Microorganisms (GCM) 10K type strain sequencing project: providing services to taxonomists for standard genome sequencing and annotation.</title>
        <authorList>
            <consortium name="The Broad Institute Genomics Platform"/>
            <consortium name="The Broad Institute Genome Sequencing Center for Infectious Disease"/>
            <person name="Wu L."/>
            <person name="Ma J."/>
        </authorList>
    </citation>
    <scope>NUCLEOTIDE SEQUENCE [LARGE SCALE GENOMIC DNA]</scope>
    <source>
        <strain evidence="8 9">JCM 14588</strain>
    </source>
</reference>
<comment type="caution">
    <text evidence="8">The sequence shown here is derived from an EMBL/GenBank/DDBJ whole genome shotgun (WGS) entry which is preliminary data.</text>
</comment>
<evidence type="ECO:0000256" key="5">
    <source>
        <dbReference type="ARBA" id="ARBA00023251"/>
    </source>
</evidence>
<evidence type="ECO:0000256" key="6">
    <source>
        <dbReference type="SAM" id="Phobius"/>
    </source>
</evidence>
<keyword evidence="5" id="KW-0046">Antibiotic resistance</keyword>
<evidence type="ECO:0000256" key="3">
    <source>
        <dbReference type="ARBA" id="ARBA00022989"/>
    </source>
</evidence>
<keyword evidence="4 6" id="KW-0472">Membrane</keyword>
<dbReference type="Proteomes" id="UP001501288">
    <property type="component" value="Unassembled WGS sequence"/>
</dbReference>
<feature type="transmembrane region" description="Helical" evidence="6">
    <location>
        <begin position="145"/>
        <end position="168"/>
    </location>
</feature>
<comment type="subcellular location">
    <subcellularLocation>
        <location evidence="1">Membrane</location>
        <topology evidence="1">Multi-pass membrane protein</topology>
    </subcellularLocation>
</comment>
<dbReference type="PANTHER" id="PTHR43229">
    <property type="entry name" value="NODULATION PROTEIN J"/>
    <property type="match status" value="1"/>
</dbReference>
<dbReference type="PANTHER" id="PTHR43229:SF2">
    <property type="entry name" value="NODULATION PROTEIN J"/>
    <property type="match status" value="1"/>
</dbReference>
<dbReference type="InterPro" id="IPR000412">
    <property type="entry name" value="ABC_2_transport"/>
</dbReference>
<name>A0ABN2BM10_9MICO</name>
<feature type="domain" description="ABC-2 type transporter transmembrane" evidence="7">
    <location>
        <begin position="72"/>
        <end position="248"/>
    </location>
</feature>
<feature type="transmembrane region" description="Helical" evidence="6">
    <location>
        <begin position="231"/>
        <end position="252"/>
    </location>
</feature>
<feature type="transmembrane region" description="Helical" evidence="6">
    <location>
        <begin position="37"/>
        <end position="55"/>
    </location>
</feature>
<evidence type="ECO:0000259" key="7">
    <source>
        <dbReference type="Pfam" id="PF12698"/>
    </source>
</evidence>
<gene>
    <name evidence="8" type="ORF">GCM10009762_15130</name>
</gene>
<dbReference type="Pfam" id="PF12698">
    <property type="entry name" value="ABC2_membrane_3"/>
    <property type="match status" value="1"/>
</dbReference>
<dbReference type="InterPro" id="IPR013525">
    <property type="entry name" value="ABC2_TM"/>
</dbReference>
<feature type="transmembrane region" description="Helical" evidence="6">
    <location>
        <begin position="67"/>
        <end position="91"/>
    </location>
</feature>
<evidence type="ECO:0000256" key="2">
    <source>
        <dbReference type="ARBA" id="ARBA00022692"/>
    </source>
</evidence>
<evidence type="ECO:0000256" key="4">
    <source>
        <dbReference type="ARBA" id="ARBA00023136"/>
    </source>
</evidence>
<evidence type="ECO:0000313" key="8">
    <source>
        <dbReference type="EMBL" id="GAA1542653.1"/>
    </source>
</evidence>
<dbReference type="InterPro" id="IPR051784">
    <property type="entry name" value="Nod_factor_ABC_transporter"/>
</dbReference>
<keyword evidence="3 6" id="KW-1133">Transmembrane helix</keyword>
<proteinExistence type="predicted"/>
<keyword evidence="2 6" id="KW-0812">Transmembrane</keyword>
<dbReference type="PIRSF" id="PIRSF006648">
    <property type="entry name" value="DrrB"/>
    <property type="match status" value="1"/>
</dbReference>
<feature type="transmembrane region" description="Helical" evidence="6">
    <location>
        <begin position="112"/>
        <end position="139"/>
    </location>
</feature>
<protein>
    <submittedName>
        <fullName evidence="8">ABC transporter permease</fullName>
    </submittedName>
</protein>